<evidence type="ECO:0000259" key="12">
    <source>
        <dbReference type="Pfam" id="PF07715"/>
    </source>
</evidence>
<dbReference type="Gene3D" id="2.170.130.10">
    <property type="entry name" value="TonB-dependent receptor, plug domain"/>
    <property type="match status" value="1"/>
</dbReference>
<dbReference type="InterPro" id="IPR000531">
    <property type="entry name" value="Beta-barrel_TonB"/>
</dbReference>
<dbReference type="InterPro" id="IPR008969">
    <property type="entry name" value="CarboxyPept-like_regulatory"/>
</dbReference>
<evidence type="ECO:0000313" key="14">
    <source>
        <dbReference type="Proteomes" id="UP000076586"/>
    </source>
</evidence>
<comment type="caution">
    <text evidence="13">The sequence shown here is derived from an EMBL/GenBank/DDBJ whole genome shotgun (WGS) entry which is preliminary data.</text>
</comment>
<sequence>MNVKRKFFFILALMTFCLPSFQAIDNGISAQTSQQKNGTVTGMVKDSKGEPVIGASVRVKGTSSGTITDVNGNFTLTNIHTNATLVVSYIGMTSQDVALDNRKSINVTLQESSVGMNEVVVVGYGTQKRSDITGSVTSVSKDRLSNLPVANLFQSIQGVAAGVNVTQLSSIPGDASSVLVRGKNSVSLSNSPLLVVDGVAMSMDASVNDINPNDIESIEILKDASGVAIYGVQGSNGVILVTTKRGSSAAPKVRYGGYVGFSEIAHILQPGSTAQLLERYAEYARIQGSPLNPDYGGVRYANEVDNFKAGKTTDWIDEATQEGIIQNHNISVSGGSQNAKYYIAGDFLDQKGVVKGYNYKRYSMRVNMDVNPTKYFTLGTSSSIVAHNRDGGRANLLNASAMSPYAKEYNDDGTYTQYPMYSETLWSNPMLPTTINPERRSFDIFASGYGEFNFGEIYAPLKGLKYRLNANYTYIPSHTNYYEGKTLYNQQGYGYIDNQESQYYLIENILTYTKDIAKHHFDLTGLFSASSKYWQESKASSRTFPNDNLGWGNLESGSTQSVESQADMRRLQSWMGRLNYNFDSRYLFTATIRRDASSVFGENSKWGNFPSFAVGWNVTREKFAKPVTDVLNNLKLRASWGYSGNASLGVYSSLFQMASSTLAMNGGSTTSMKVGTRMGNSTLHWERTKGLNVAADFGLWNNRINGTIEYYNRTTDGILLSQNLTQISGYANVYNNIGTINNKGIEITLNTTNINIKNFRWNSTIVFAKNKNKWVEVYGNGVEDLSNRWFIGKPLGVIYDYTKVGIWQESEIGKTKAQGGNIGWDDTALAGDLKLADLNNDGKIDDKDRSILGQTDPKWTGGLTNTFSYKNFNLSIFIQTSQGAMANNNVIGTASDEMGRRNGPAEVGFWTPANKSNEWRSLGNHSNSHGYGFPCDASYTRIKDVTLSYNLPSNVLTKLGLSAAQVYVSGRNLYTFTNWVGWDPEARYDGRGSGNWDINYPVTRDLVVGLNVTF</sequence>
<dbReference type="Gene3D" id="2.40.170.20">
    <property type="entry name" value="TonB-dependent receptor, beta-barrel domain"/>
    <property type="match status" value="1"/>
</dbReference>
<gene>
    <name evidence="13" type="ORF">PJIAN_4823</name>
</gene>
<reference evidence="14" key="2">
    <citation type="journal article" date="2017" name="Genome Announc.">
        <title>Draft genome sequence of Paludibacter jiangxiensis NM7(T), a propionate-producing fermentative bacterium.</title>
        <authorList>
            <person name="Qiu Y.-L."/>
            <person name="Tourlousse D.M."/>
            <person name="Matsuura N."/>
            <person name="Ohashi A."/>
            <person name="Sekiguchi Y."/>
        </authorList>
    </citation>
    <scope>NUCLEOTIDE SEQUENCE [LARGE SCALE GENOMIC DNA]</scope>
    <source>
        <strain evidence="14">NM7</strain>
    </source>
</reference>
<name>A0A161M6H6_9BACT</name>
<evidence type="ECO:0000256" key="7">
    <source>
        <dbReference type="ARBA" id="ARBA00023237"/>
    </source>
</evidence>
<dbReference type="Proteomes" id="UP000076586">
    <property type="component" value="Unassembled WGS sequence"/>
</dbReference>
<dbReference type="SUPFAM" id="SSF56935">
    <property type="entry name" value="Porins"/>
    <property type="match status" value="1"/>
</dbReference>
<evidence type="ECO:0000256" key="10">
    <source>
        <dbReference type="SAM" id="SignalP"/>
    </source>
</evidence>
<dbReference type="InterPro" id="IPR023997">
    <property type="entry name" value="TonB-dep_OMP_SusC/RagA_CS"/>
</dbReference>
<evidence type="ECO:0000256" key="4">
    <source>
        <dbReference type="ARBA" id="ARBA00022692"/>
    </source>
</evidence>
<comment type="similarity">
    <text evidence="8 9">Belongs to the TonB-dependent receptor family.</text>
</comment>
<keyword evidence="10" id="KW-0732">Signal</keyword>
<reference evidence="14" key="1">
    <citation type="submission" date="2016-04" db="EMBL/GenBank/DDBJ databases">
        <title>Draft genome sequence of Paludibacter jiangxiensis strain NM7.</title>
        <authorList>
            <person name="Qiu Y."/>
            <person name="Matsuura N."/>
            <person name="Ohashi A."/>
            <person name="Tourlousse M.D."/>
            <person name="Sekiguchi Y."/>
        </authorList>
    </citation>
    <scope>NUCLEOTIDE SEQUENCE [LARGE SCALE GENOMIC DNA]</scope>
    <source>
        <strain evidence="14">NM7</strain>
    </source>
</reference>
<evidence type="ECO:0000259" key="11">
    <source>
        <dbReference type="Pfam" id="PF00593"/>
    </source>
</evidence>
<keyword evidence="3 8" id="KW-1134">Transmembrane beta strand</keyword>
<evidence type="ECO:0000256" key="5">
    <source>
        <dbReference type="ARBA" id="ARBA00023077"/>
    </source>
</evidence>
<dbReference type="RefSeq" id="WP_172795625.1">
    <property type="nucleotide sequence ID" value="NZ_BDCR01000004.1"/>
</dbReference>
<dbReference type="InterPro" id="IPR023996">
    <property type="entry name" value="TonB-dep_OMP_SusC/RagA"/>
</dbReference>
<feature type="domain" description="TonB-dependent receptor-like beta-barrel" evidence="11">
    <location>
        <begin position="403"/>
        <end position="973"/>
    </location>
</feature>
<keyword evidence="2 8" id="KW-0813">Transport</keyword>
<keyword evidence="6 8" id="KW-0472">Membrane</keyword>
<evidence type="ECO:0000256" key="3">
    <source>
        <dbReference type="ARBA" id="ARBA00022452"/>
    </source>
</evidence>
<dbReference type="NCBIfam" id="TIGR04057">
    <property type="entry name" value="SusC_RagA_signa"/>
    <property type="match status" value="1"/>
</dbReference>
<dbReference type="InterPro" id="IPR037066">
    <property type="entry name" value="Plug_dom_sf"/>
</dbReference>
<evidence type="ECO:0000256" key="6">
    <source>
        <dbReference type="ARBA" id="ARBA00023136"/>
    </source>
</evidence>
<organism evidence="13 14">
    <name type="scientific">Paludibacter jiangxiensis</name>
    <dbReference type="NCBI Taxonomy" id="681398"/>
    <lineage>
        <taxon>Bacteria</taxon>
        <taxon>Pseudomonadati</taxon>
        <taxon>Bacteroidota</taxon>
        <taxon>Bacteroidia</taxon>
        <taxon>Bacteroidales</taxon>
        <taxon>Paludibacteraceae</taxon>
        <taxon>Paludibacter</taxon>
    </lineage>
</organism>
<dbReference type="InterPro" id="IPR036942">
    <property type="entry name" value="Beta-barrel_TonB_sf"/>
</dbReference>
<feature type="domain" description="TonB-dependent receptor plug" evidence="12">
    <location>
        <begin position="129"/>
        <end position="238"/>
    </location>
</feature>
<dbReference type="EMBL" id="BDCR01000004">
    <property type="protein sequence ID" value="GAT64273.1"/>
    <property type="molecule type" value="Genomic_DNA"/>
</dbReference>
<feature type="signal peptide" evidence="10">
    <location>
        <begin position="1"/>
        <end position="22"/>
    </location>
</feature>
<dbReference type="Gene3D" id="2.60.40.1120">
    <property type="entry name" value="Carboxypeptidase-like, regulatory domain"/>
    <property type="match status" value="1"/>
</dbReference>
<dbReference type="SUPFAM" id="SSF49464">
    <property type="entry name" value="Carboxypeptidase regulatory domain-like"/>
    <property type="match status" value="1"/>
</dbReference>
<dbReference type="Pfam" id="PF07715">
    <property type="entry name" value="Plug"/>
    <property type="match status" value="1"/>
</dbReference>
<dbReference type="Pfam" id="PF00593">
    <property type="entry name" value="TonB_dep_Rec_b-barrel"/>
    <property type="match status" value="1"/>
</dbReference>
<evidence type="ECO:0000256" key="9">
    <source>
        <dbReference type="RuleBase" id="RU003357"/>
    </source>
</evidence>
<dbReference type="GO" id="GO:0009279">
    <property type="term" value="C:cell outer membrane"/>
    <property type="evidence" value="ECO:0007669"/>
    <property type="project" value="UniProtKB-SubCell"/>
</dbReference>
<feature type="chain" id="PRO_5007824179" evidence="10">
    <location>
        <begin position="23"/>
        <end position="1014"/>
    </location>
</feature>
<proteinExistence type="inferred from homology"/>
<evidence type="ECO:0000256" key="8">
    <source>
        <dbReference type="PROSITE-ProRule" id="PRU01360"/>
    </source>
</evidence>
<dbReference type="FunFam" id="2.60.40.1120:FF:000003">
    <property type="entry name" value="Outer membrane protein Omp121"/>
    <property type="match status" value="1"/>
</dbReference>
<evidence type="ECO:0000313" key="13">
    <source>
        <dbReference type="EMBL" id="GAT64273.1"/>
    </source>
</evidence>
<comment type="subcellular location">
    <subcellularLocation>
        <location evidence="1 8">Cell outer membrane</location>
        <topology evidence="1 8">Multi-pass membrane protein</topology>
    </subcellularLocation>
</comment>
<dbReference type="STRING" id="681398.PJIAN_4823"/>
<dbReference type="InterPro" id="IPR012910">
    <property type="entry name" value="Plug_dom"/>
</dbReference>
<keyword evidence="7 8" id="KW-0998">Cell outer membrane</keyword>
<dbReference type="NCBIfam" id="TIGR04056">
    <property type="entry name" value="OMP_RagA_SusC"/>
    <property type="match status" value="1"/>
</dbReference>
<keyword evidence="5 9" id="KW-0798">TonB box</keyword>
<keyword evidence="4 8" id="KW-0812">Transmembrane</keyword>
<keyword evidence="14" id="KW-1185">Reference proteome</keyword>
<protein>
    <submittedName>
        <fullName evidence="13">TonB-linked outer membrane protein, SusC/RagA family</fullName>
    </submittedName>
</protein>
<dbReference type="Pfam" id="PF13715">
    <property type="entry name" value="CarbopepD_reg_2"/>
    <property type="match status" value="1"/>
</dbReference>
<accession>A0A161M6H6</accession>
<dbReference type="PROSITE" id="PS52016">
    <property type="entry name" value="TONB_DEPENDENT_REC_3"/>
    <property type="match status" value="1"/>
</dbReference>
<dbReference type="AlphaFoldDB" id="A0A161M6H6"/>
<evidence type="ECO:0000256" key="2">
    <source>
        <dbReference type="ARBA" id="ARBA00022448"/>
    </source>
</evidence>
<dbReference type="InterPro" id="IPR039426">
    <property type="entry name" value="TonB-dep_rcpt-like"/>
</dbReference>
<evidence type="ECO:0000256" key="1">
    <source>
        <dbReference type="ARBA" id="ARBA00004571"/>
    </source>
</evidence>